<dbReference type="InterPro" id="IPR017900">
    <property type="entry name" value="4Fe4S_Fe_S_CS"/>
</dbReference>
<evidence type="ECO:0000256" key="2">
    <source>
        <dbReference type="ARBA" id="ARBA00022448"/>
    </source>
</evidence>
<evidence type="ECO:0000256" key="1">
    <source>
        <dbReference type="ARBA" id="ARBA00001966"/>
    </source>
</evidence>
<dbReference type="EMBL" id="JACHND010000001">
    <property type="protein sequence ID" value="MBB4698557.1"/>
    <property type="molecule type" value="Genomic_DNA"/>
</dbReference>
<dbReference type="GO" id="GO:0051539">
    <property type="term" value="F:4 iron, 4 sulfur cluster binding"/>
    <property type="evidence" value="ECO:0007669"/>
    <property type="project" value="UniProtKB-UniRule"/>
</dbReference>
<keyword evidence="4 8" id="KW-0479">Metal-binding</keyword>
<keyword evidence="6 8" id="KW-0408">Iron</keyword>
<evidence type="ECO:0000256" key="5">
    <source>
        <dbReference type="ARBA" id="ARBA00022982"/>
    </source>
</evidence>
<keyword evidence="7 8" id="KW-0411">Iron-sulfur</keyword>
<dbReference type="InterPro" id="IPR000813">
    <property type="entry name" value="7Fe_ferredoxin"/>
</dbReference>
<dbReference type="SUPFAM" id="SSF54862">
    <property type="entry name" value="4Fe-4S ferredoxins"/>
    <property type="match status" value="1"/>
</dbReference>
<dbReference type="PANTHER" id="PTHR42859">
    <property type="entry name" value="OXIDOREDUCTASE"/>
    <property type="match status" value="1"/>
</dbReference>
<keyword evidence="8" id="KW-0003">3Fe-4S</keyword>
<keyword evidence="5 8" id="KW-0249">Electron transport</keyword>
<dbReference type="Gene3D" id="3.30.70.20">
    <property type="match status" value="1"/>
</dbReference>
<evidence type="ECO:0000256" key="8">
    <source>
        <dbReference type="RuleBase" id="RU365098"/>
    </source>
</evidence>
<dbReference type="GO" id="GO:0046872">
    <property type="term" value="F:metal ion binding"/>
    <property type="evidence" value="ECO:0007669"/>
    <property type="project" value="UniProtKB-UniRule"/>
</dbReference>
<name>A0A7W7G6Y3_9ACTN</name>
<evidence type="ECO:0000313" key="10">
    <source>
        <dbReference type="EMBL" id="MBB4698557.1"/>
    </source>
</evidence>
<comment type="cofactor">
    <cofactor evidence="1 8">
        <name>[4Fe-4S] cluster</name>
        <dbReference type="ChEBI" id="CHEBI:49883"/>
    </cofactor>
</comment>
<keyword evidence="2 8" id="KW-0813">Transport</keyword>
<protein>
    <recommendedName>
        <fullName evidence="8">Ferredoxin</fullName>
    </recommendedName>
</protein>
<evidence type="ECO:0000259" key="9">
    <source>
        <dbReference type="PROSITE" id="PS51379"/>
    </source>
</evidence>
<dbReference type="GO" id="GO:0051538">
    <property type="term" value="F:3 iron, 4 sulfur cluster binding"/>
    <property type="evidence" value="ECO:0007669"/>
    <property type="project" value="UniProtKB-UniRule"/>
</dbReference>
<dbReference type="InterPro" id="IPR050294">
    <property type="entry name" value="RnfB_subfamily"/>
</dbReference>
<gene>
    <name evidence="10" type="ORF">BJ982_000101</name>
</gene>
<feature type="domain" description="4Fe-4S ferredoxin-type" evidence="9">
    <location>
        <begin position="31"/>
        <end position="60"/>
    </location>
</feature>
<dbReference type="GO" id="GO:0009055">
    <property type="term" value="F:electron transfer activity"/>
    <property type="evidence" value="ECO:0007669"/>
    <property type="project" value="UniProtKB-UniRule"/>
</dbReference>
<evidence type="ECO:0000256" key="4">
    <source>
        <dbReference type="ARBA" id="ARBA00022723"/>
    </source>
</evidence>
<sequence>MSYVIGAACIDVLDRSCVEVCPVDCIYVGERKSYINAAACIDCGACEVECPVSAIVVDRVARRDETLNAHLEDSLLFFAQPLPGRALPLGDPGGARNIGEVGADTALVAGHPAP</sequence>
<organism evidence="10 11">
    <name type="scientific">Sphaerisporangium siamense</name>
    <dbReference type="NCBI Taxonomy" id="795645"/>
    <lineage>
        <taxon>Bacteria</taxon>
        <taxon>Bacillati</taxon>
        <taxon>Actinomycetota</taxon>
        <taxon>Actinomycetes</taxon>
        <taxon>Streptosporangiales</taxon>
        <taxon>Streptosporangiaceae</taxon>
        <taxon>Sphaerisporangium</taxon>
    </lineage>
</organism>
<keyword evidence="11" id="KW-1185">Reference proteome</keyword>
<comment type="cofactor">
    <cofactor evidence="8">
        <name>[3Fe-4S] cluster</name>
        <dbReference type="ChEBI" id="CHEBI:21137"/>
    </cofactor>
    <text evidence="8">Binds 1 [3Fe-4S] cluster.</text>
</comment>
<dbReference type="InterPro" id="IPR017896">
    <property type="entry name" value="4Fe4S_Fe-S-bd"/>
</dbReference>
<dbReference type="PROSITE" id="PS51379">
    <property type="entry name" value="4FE4S_FER_2"/>
    <property type="match status" value="1"/>
</dbReference>
<dbReference type="PANTHER" id="PTHR42859:SF2">
    <property type="entry name" value="FERREDOXIN"/>
    <property type="match status" value="1"/>
</dbReference>
<dbReference type="Proteomes" id="UP000542210">
    <property type="component" value="Unassembled WGS sequence"/>
</dbReference>
<dbReference type="Pfam" id="PF00037">
    <property type="entry name" value="Fer4"/>
    <property type="match status" value="1"/>
</dbReference>
<evidence type="ECO:0000256" key="3">
    <source>
        <dbReference type="ARBA" id="ARBA00022485"/>
    </source>
</evidence>
<proteinExistence type="predicted"/>
<accession>A0A7W7G6Y3</accession>
<comment type="function">
    <text evidence="8">Ferredoxins are iron-sulfur proteins that transfer electrons in a wide variety of metabolic reactions.</text>
</comment>
<comment type="caution">
    <text evidence="10">The sequence shown here is derived from an EMBL/GenBank/DDBJ whole genome shotgun (WGS) entry which is preliminary data.</text>
</comment>
<dbReference type="RefSeq" id="WP_184875490.1">
    <property type="nucleotide sequence ID" value="NZ_BOOV01000014.1"/>
</dbReference>
<dbReference type="PROSITE" id="PS00198">
    <property type="entry name" value="4FE4S_FER_1"/>
    <property type="match status" value="1"/>
</dbReference>
<dbReference type="PRINTS" id="PR00354">
    <property type="entry name" value="7FE8SFRDOXIN"/>
</dbReference>
<dbReference type="AlphaFoldDB" id="A0A7W7G6Y3"/>
<evidence type="ECO:0000313" key="11">
    <source>
        <dbReference type="Proteomes" id="UP000542210"/>
    </source>
</evidence>
<evidence type="ECO:0000256" key="7">
    <source>
        <dbReference type="ARBA" id="ARBA00023014"/>
    </source>
</evidence>
<evidence type="ECO:0000256" key="6">
    <source>
        <dbReference type="ARBA" id="ARBA00023004"/>
    </source>
</evidence>
<reference evidence="10 11" key="1">
    <citation type="submission" date="2020-08" db="EMBL/GenBank/DDBJ databases">
        <title>Sequencing the genomes of 1000 actinobacteria strains.</title>
        <authorList>
            <person name="Klenk H.-P."/>
        </authorList>
    </citation>
    <scope>NUCLEOTIDE SEQUENCE [LARGE SCALE GENOMIC DNA]</scope>
    <source>
        <strain evidence="10 11">DSM 45784</strain>
    </source>
</reference>
<keyword evidence="3 8" id="KW-0004">4Fe-4S</keyword>